<protein>
    <submittedName>
        <fullName evidence="1">Uncharacterized protein</fullName>
    </submittedName>
</protein>
<gene>
    <name evidence="1" type="ORF">BV25DRAFT_1799966</name>
</gene>
<dbReference type="EMBL" id="MU277197">
    <property type="protein sequence ID" value="KAI0064986.1"/>
    <property type="molecule type" value="Genomic_DNA"/>
</dbReference>
<name>A0ACB8TAB8_9AGAM</name>
<reference evidence="1" key="1">
    <citation type="submission" date="2021-03" db="EMBL/GenBank/DDBJ databases">
        <authorList>
            <consortium name="DOE Joint Genome Institute"/>
            <person name="Ahrendt S."/>
            <person name="Looney B.P."/>
            <person name="Miyauchi S."/>
            <person name="Morin E."/>
            <person name="Drula E."/>
            <person name="Courty P.E."/>
            <person name="Chicoki N."/>
            <person name="Fauchery L."/>
            <person name="Kohler A."/>
            <person name="Kuo A."/>
            <person name="Labutti K."/>
            <person name="Pangilinan J."/>
            <person name="Lipzen A."/>
            <person name="Riley R."/>
            <person name="Andreopoulos W."/>
            <person name="He G."/>
            <person name="Johnson J."/>
            <person name="Barry K.W."/>
            <person name="Grigoriev I.V."/>
            <person name="Nagy L."/>
            <person name="Hibbett D."/>
            <person name="Henrissat B."/>
            <person name="Matheny P.B."/>
            <person name="Labbe J."/>
            <person name="Martin F."/>
        </authorList>
    </citation>
    <scope>NUCLEOTIDE SEQUENCE</scope>
    <source>
        <strain evidence="1">HHB10654</strain>
    </source>
</reference>
<evidence type="ECO:0000313" key="1">
    <source>
        <dbReference type="EMBL" id="KAI0064986.1"/>
    </source>
</evidence>
<keyword evidence="2" id="KW-1185">Reference proteome</keyword>
<sequence length="523" mass="57299">MRVPTLTISQWQDRSLALTALISSAVHDPDPPYDLAHIARSIVLEELYTSIDALNVIPHLLPCPRKGTEDLLRIVGEYANAKEIVMAAQEISEHMHISFDEEDESESQSASRAIQVSRLIALHATAIPRLRLRKPASERLQAILPDLELLVTYVARNATVEEGRLLVSHAAQLVQRGAIWVGQISGSDSPEIKLNNAILSTFLDSTLEACADRLRSHIAQRTFEAYFPRLAASGSMGRTFSDLRSRSNIASLVLLAHYPPPQRITPADLTPLLPIILTSLQSNVGLDSSLAILLEIFCSTPADIHTSELSPDTLIPLATMLPPLCSVHPDPPTRHLTFRLLGQVLRWTPSLQRLQILCDLLSPSDNPMPQMRTAAVGLVKDAVIEALSPPSAATDTLATSNVFASPLLLQTLGSFIFRPDPPDLFASPPSLDEFQESNEPARLAECLGLYYVMLLRDVDSRTGVRDQSSTRNIESSLLGPLRSTLDVWIRDDTISGDPHRLLPLASLQMSVERIDAALKTLAA</sequence>
<dbReference type="Proteomes" id="UP000814140">
    <property type="component" value="Unassembled WGS sequence"/>
</dbReference>
<evidence type="ECO:0000313" key="2">
    <source>
        <dbReference type="Proteomes" id="UP000814140"/>
    </source>
</evidence>
<proteinExistence type="predicted"/>
<accession>A0ACB8TAB8</accession>
<comment type="caution">
    <text evidence="1">The sequence shown here is derived from an EMBL/GenBank/DDBJ whole genome shotgun (WGS) entry which is preliminary data.</text>
</comment>
<reference evidence="1" key="2">
    <citation type="journal article" date="2022" name="New Phytol.">
        <title>Evolutionary transition to the ectomycorrhizal habit in the genomes of a hyperdiverse lineage of mushroom-forming fungi.</title>
        <authorList>
            <person name="Looney B."/>
            <person name="Miyauchi S."/>
            <person name="Morin E."/>
            <person name="Drula E."/>
            <person name="Courty P.E."/>
            <person name="Kohler A."/>
            <person name="Kuo A."/>
            <person name="LaButti K."/>
            <person name="Pangilinan J."/>
            <person name="Lipzen A."/>
            <person name="Riley R."/>
            <person name="Andreopoulos W."/>
            <person name="He G."/>
            <person name="Johnson J."/>
            <person name="Nolan M."/>
            <person name="Tritt A."/>
            <person name="Barry K.W."/>
            <person name="Grigoriev I.V."/>
            <person name="Nagy L.G."/>
            <person name="Hibbett D."/>
            <person name="Henrissat B."/>
            <person name="Matheny P.B."/>
            <person name="Labbe J."/>
            <person name="Martin F.M."/>
        </authorList>
    </citation>
    <scope>NUCLEOTIDE SEQUENCE</scope>
    <source>
        <strain evidence="1">HHB10654</strain>
    </source>
</reference>
<organism evidence="1 2">
    <name type="scientific">Artomyces pyxidatus</name>
    <dbReference type="NCBI Taxonomy" id="48021"/>
    <lineage>
        <taxon>Eukaryota</taxon>
        <taxon>Fungi</taxon>
        <taxon>Dikarya</taxon>
        <taxon>Basidiomycota</taxon>
        <taxon>Agaricomycotina</taxon>
        <taxon>Agaricomycetes</taxon>
        <taxon>Russulales</taxon>
        <taxon>Auriscalpiaceae</taxon>
        <taxon>Artomyces</taxon>
    </lineage>
</organism>